<protein>
    <recommendedName>
        <fullName evidence="10">Transmembrane protein</fullName>
    </recommendedName>
</protein>
<feature type="compositionally biased region" description="Low complexity" evidence="6">
    <location>
        <begin position="187"/>
        <end position="196"/>
    </location>
</feature>
<dbReference type="SUPFAM" id="SSF103481">
    <property type="entry name" value="Multidrug resistance efflux transporter EmrE"/>
    <property type="match status" value="1"/>
</dbReference>
<evidence type="ECO:0000256" key="5">
    <source>
        <dbReference type="ARBA" id="ARBA00023136"/>
    </source>
</evidence>
<evidence type="ECO:0000313" key="8">
    <source>
        <dbReference type="EMBL" id="GAB1220978.1"/>
    </source>
</evidence>
<dbReference type="InterPro" id="IPR037185">
    <property type="entry name" value="EmrE-like"/>
</dbReference>
<reference evidence="8 9" key="1">
    <citation type="journal article" date="2019" name="PLoS Negl. Trop. Dis.">
        <title>Whole genome sequencing of Entamoeba nuttalli reveals mammalian host-related molecular signatures and a novel octapeptide-repeat surface protein.</title>
        <authorList>
            <person name="Tanaka M."/>
            <person name="Makiuchi T."/>
            <person name="Komiyama T."/>
            <person name="Shiina T."/>
            <person name="Osaki K."/>
            <person name="Tachibana H."/>
        </authorList>
    </citation>
    <scope>NUCLEOTIDE SEQUENCE [LARGE SCALE GENOMIC DNA]</scope>
    <source>
        <strain evidence="8 9">P19-061405</strain>
    </source>
</reference>
<organism evidence="8 9">
    <name type="scientific">Entamoeba nuttalli</name>
    <dbReference type="NCBI Taxonomy" id="412467"/>
    <lineage>
        <taxon>Eukaryota</taxon>
        <taxon>Amoebozoa</taxon>
        <taxon>Evosea</taxon>
        <taxon>Archamoebae</taxon>
        <taxon>Mastigamoebida</taxon>
        <taxon>Entamoebidae</taxon>
        <taxon>Entamoeba</taxon>
    </lineage>
</organism>
<feature type="transmembrane region" description="Helical" evidence="7">
    <location>
        <begin position="347"/>
        <end position="367"/>
    </location>
</feature>
<comment type="similarity">
    <text evidence="2">Belongs to the TMEM144 family.</text>
</comment>
<keyword evidence="5 7" id="KW-0472">Membrane</keyword>
<gene>
    <name evidence="8" type="ORF">ENUP19_0061G0140</name>
</gene>
<feature type="transmembrane region" description="Helical" evidence="7">
    <location>
        <begin position="321"/>
        <end position="341"/>
    </location>
</feature>
<comment type="subcellular location">
    <subcellularLocation>
        <location evidence="1">Membrane</location>
        <topology evidence="1">Multi-pass membrane protein</topology>
    </subcellularLocation>
</comment>
<feature type="compositionally biased region" description="Basic and acidic residues" evidence="6">
    <location>
        <begin position="173"/>
        <end position="186"/>
    </location>
</feature>
<evidence type="ECO:0000256" key="1">
    <source>
        <dbReference type="ARBA" id="ARBA00004141"/>
    </source>
</evidence>
<sequence length="400" mass="44010">MADEQNEALGYVCVIVAVLCFGSNFTVVKKFPTGDGFFFQWVMSIGILIVGIFSLLFYNVINKGIIYFEPFAMLGGLIWCTGNLLCVPVIQLIGLSLGPGIWGVGNMVMGWLTGTFGWFGLNSDKDNVNIFWLNCVGAVLAACSVPCYALIKTSTKAEREALKKAEAEAKDNEIELSNSKENKAETSKNSSSSSSRSSDEIQHPEEEDIKELNDKAFEQEPEEENTTILVSEEESPIFKLLKAMPKWLQMIVGLILAIASGILFGSAFDPAKYLQDNGLASPEGINYVLAHFLGIFLSSTFYFICYIITFRNKPFIYRETILPGMVSGIMWAIAQVCWFVANTNLPYVVSYPLICAGPGLLSALWGIIVFGEIRGWKNFLFFAIGTLILIGGIVCIVVSK</sequence>
<comment type="caution">
    <text evidence="8">The sequence shown here is derived from an EMBL/GenBank/DDBJ whole genome shotgun (WGS) entry which is preliminary data.</text>
</comment>
<feature type="transmembrane region" description="Helical" evidence="7">
    <location>
        <begin position="379"/>
        <end position="399"/>
    </location>
</feature>
<evidence type="ECO:0000256" key="3">
    <source>
        <dbReference type="ARBA" id="ARBA00022692"/>
    </source>
</evidence>
<dbReference type="Proteomes" id="UP001628156">
    <property type="component" value="Unassembled WGS sequence"/>
</dbReference>
<feature type="transmembrane region" description="Helical" evidence="7">
    <location>
        <begin position="288"/>
        <end position="309"/>
    </location>
</feature>
<evidence type="ECO:0008006" key="10">
    <source>
        <dbReference type="Google" id="ProtNLM"/>
    </source>
</evidence>
<feature type="transmembrane region" description="Helical" evidence="7">
    <location>
        <begin position="6"/>
        <end position="25"/>
    </location>
</feature>
<proteinExistence type="inferred from homology"/>
<feature type="transmembrane region" description="Helical" evidence="7">
    <location>
        <begin position="131"/>
        <end position="151"/>
    </location>
</feature>
<evidence type="ECO:0000256" key="6">
    <source>
        <dbReference type="SAM" id="MobiDB-lite"/>
    </source>
</evidence>
<dbReference type="InterPro" id="IPR010651">
    <property type="entry name" value="Sugar_transport"/>
</dbReference>
<feature type="transmembrane region" description="Helical" evidence="7">
    <location>
        <begin position="70"/>
        <end position="93"/>
    </location>
</feature>
<dbReference type="Pfam" id="PF07857">
    <property type="entry name" value="TMEM144"/>
    <property type="match status" value="1"/>
</dbReference>
<name>A0ABQ0DDQ9_9EUKA</name>
<feature type="compositionally biased region" description="Basic and acidic residues" evidence="6">
    <location>
        <begin position="197"/>
        <end position="207"/>
    </location>
</feature>
<keyword evidence="4 7" id="KW-1133">Transmembrane helix</keyword>
<feature type="region of interest" description="Disordered" evidence="6">
    <location>
        <begin position="173"/>
        <end position="207"/>
    </location>
</feature>
<keyword evidence="9" id="KW-1185">Reference proteome</keyword>
<feature type="transmembrane region" description="Helical" evidence="7">
    <location>
        <begin position="37"/>
        <end position="58"/>
    </location>
</feature>
<evidence type="ECO:0000256" key="4">
    <source>
        <dbReference type="ARBA" id="ARBA00022989"/>
    </source>
</evidence>
<keyword evidence="3 7" id="KW-0812">Transmembrane</keyword>
<dbReference type="PANTHER" id="PTHR16119">
    <property type="entry name" value="TRANSMEMBRANE PROTEIN 144"/>
    <property type="match status" value="1"/>
</dbReference>
<evidence type="ECO:0000256" key="2">
    <source>
        <dbReference type="ARBA" id="ARBA00005731"/>
    </source>
</evidence>
<feature type="transmembrane region" description="Helical" evidence="7">
    <location>
        <begin position="100"/>
        <end position="119"/>
    </location>
</feature>
<dbReference type="PANTHER" id="PTHR16119:SF17">
    <property type="entry name" value="TRANSMEMBRANE PROTEIN 144"/>
    <property type="match status" value="1"/>
</dbReference>
<feature type="transmembrane region" description="Helical" evidence="7">
    <location>
        <begin position="247"/>
        <end position="268"/>
    </location>
</feature>
<dbReference type="InterPro" id="IPR012435">
    <property type="entry name" value="TMEM144"/>
</dbReference>
<evidence type="ECO:0000256" key="7">
    <source>
        <dbReference type="SAM" id="Phobius"/>
    </source>
</evidence>
<evidence type="ECO:0000313" key="9">
    <source>
        <dbReference type="Proteomes" id="UP001628156"/>
    </source>
</evidence>
<dbReference type="EMBL" id="BAAFRS010000061">
    <property type="protein sequence ID" value="GAB1220978.1"/>
    <property type="molecule type" value="Genomic_DNA"/>
</dbReference>
<accession>A0ABQ0DDQ9</accession>